<evidence type="ECO:0000313" key="2">
    <source>
        <dbReference type="EMBL" id="CAJ2503550.1"/>
    </source>
</evidence>
<dbReference type="EMBL" id="CAUWAG010000006">
    <property type="protein sequence ID" value="CAJ2503550.1"/>
    <property type="molecule type" value="Genomic_DNA"/>
</dbReference>
<dbReference type="Proteomes" id="UP001295740">
    <property type="component" value="Unassembled WGS sequence"/>
</dbReference>
<comment type="caution">
    <text evidence="2">The sequence shown here is derived from an EMBL/GenBank/DDBJ whole genome shotgun (WGS) entry which is preliminary data.</text>
</comment>
<dbReference type="AlphaFoldDB" id="A0AAI8VFE2"/>
<feature type="compositionally biased region" description="Polar residues" evidence="1">
    <location>
        <begin position="51"/>
        <end position="66"/>
    </location>
</feature>
<reference evidence="2" key="1">
    <citation type="submission" date="2023-10" db="EMBL/GenBank/DDBJ databases">
        <authorList>
            <person name="Hackl T."/>
        </authorList>
    </citation>
    <scope>NUCLEOTIDE SEQUENCE</scope>
</reference>
<organism evidence="2 3">
    <name type="scientific">Anthostomella pinea</name>
    <dbReference type="NCBI Taxonomy" id="933095"/>
    <lineage>
        <taxon>Eukaryota</taxon>
        <taxon>Fungi</taxon>
        <taxon>Dikarya</taxon>
        <taxon>Ascomycota</taxon>
        <taxon>Pezizomycotina</taxon>
        <taxon>Sordariomycetes</taxon>
        <taxon>Xylariomycetidae</taxon>
        <taxon>Xylariales</taxon>
        <taxon>Xylariaceae</taxon>
        <taxon>Anthostomella</taxon>
    </lineage>
</organism>
<keyword evidence="3" id="KW-1185">Reference proteome</keyword>
<name>A0AAI8VFE2_9PEZI</name>
<sequence>MTPNTVTTSNLHETLALTTEETSAMDTALEMVPDSQEAHYNIAQPRHDRSTTGASTCSAQGPNNFGRSGRDYRASRPHTHSLGQTHEAS</sequence>
<feature type="region of interest" description="Disordered" evidence="1">
    <location>
        <begin position="41"/>
        <end position="89"/>
    </location>
</feature>
<evidence type="ECO:0000256" key="1">
    <source>
        <dbReference type="SAM" id="MobiDB-lite"/>
    </source>
</evidence>
<accession>A0AAI8VFE2</accession>
<gene>
    <name evidence="2" type="ORF">KHLLAP_LOCUS4018</name>
</gene>
<protein>
    <submittedName>
        <fullName evidence="2">Uu.00g109440.m01.CDS01</fullName>
    </submittedName>
</protein>
<proteinExistence type="predicted"/>
<evidence type="ECO:0000313" key="3">
    <source>
        <dbReference type="Proteomes" id="UP001295740"/>
    </source>
</evidence>